<evidence type="ECO:0000256" key="4">
    <source>
        <dbReference type="ARBA" id="ARBA00022960"/>
    </source>
</evidence>
<dbReference type="RefSeq" id="WP_313832082.1">
    <property type="nucleotide sequence ID" value="NZ_JAQOUE010000001.1"/>
</dbReference>
<sequence length="402" mass="45845">MNMWGAGWHSYLKKVLWAILPLLITLPFLAMGAWWETDEWPENFPSEVEELDRKAWLDSAHTLFPTRYQIFHQNIAALRQKFLQDNAEWWSPHDRQGFAQSYADIVKEGTLLLQAAQQKRAVQEEEVRAFIAHESLQLVRLRNLISLFDFQNDVTALSKAYGLLEEAGRRQAYGQLDEARVTVGEVVMQLQGVESHMMSQMMRYADESQLAQWEQWVQETIQKSKTQQDRVVVVVKASRKLLVYDKGKEVAQYPVELGFNGLEDKKHEGDGATPEGRFHIIKKKSEGETRFYKALLLNYPTVEQTLRFKEAQAKGRIPSNQSIGGLIEIHGKANDAQELTRGCVALENEAMDRLFEKAKVGMAVTIVGAIQPDNQIVKMIQDIQAHISDRTRLIPVGKGKVG</sequence>
<evidence type="ECO:0000256" key="5">
    <source>
        <dbReference type="ARBA" id="ARBA00022984"/>
    </source>
</evidence>
<evidence type="ECO:0000259" key="8">
    <source>
        <dbReference type="PROSITE" id="PS52029"/>
    </source>
</evidence>
<dbReference type="InterPro" id="IPR038063">
    <property type="entry name" value="Transpep_catalytic_dom"/>
</dbReference>
<evidence type="ECO:0000256" key="2">
    <source>
        <dbReference type="ARBA" id="ARBA00005992"/>
    </source>
</evidence>
<keyword evidence="10" id="KW-1185">Reference proteome</keyword>
<protein>
    <submittedName>
        <fullName evidence="9">L,D-transpeptidase</fullName>
    </submittedName>
</protein>
<comment type="similarity">
    <text evidence="2">Belongs to the YkuD family.</text>
</comment>
<name>A0ABU3K5P2_9BACT</name>
<keyword evidence="5 7" id="KW-0573">Peptidoglycan synthesis</keyword>
<evidence type="ECO:0000313" key="9">
    <source>
        <dbReference type="EMBL" id="MDT7041734.1"/>
    </source>
</evidence>
<reference evidence="9 10" key="1">
    <citation type="journal article" date="2023" name="ISME J.">
        <title>Cultivation and genomic characterization of novel and ubiquitous marine nitrite-oxidizing bacteria from the Nitrospirales.</title>
        <authorList>
            <person name="Mueller A.J."/>
            <person name="Daebeler A."/>
            <person name="Herbold C.W."/>
            <person name="Kirkegaard R.H."/>
            <person name="Daims H."/>
        </authorList>
    </citation>
    <scope>NUCLEOTIDE SEQUENCE [LARGE SCALE GENOMIC DNA]</scope>
    <source>
        <strain evidence="9 10">EB</strain>
    </source>
</reference>
<feature type="active site" description="Proton donor/acceptor" evidence="7">
    <location>
        <position position="330"/>
    </location>
</feature>
<organism evidence="9 10">
    <name type="scientific">Candidatus Nitronereus thalassa</name>
    <dbReference type="NCBI Taxonomy" id="3020898"/>
    <lineage>
        <taxon>Bacteria</taxon>
        <taxon>Pseudomonadati</taxon>
        <taxon>Nitrospirota</taxon>
        <taxon>Nitrospiria</taxon>
        <taxon>Nitrospirales</taxon>
        <taxon>Nitrospiraceae</taxon>
        <taxon>Candidatus Nitronereus</taxon>
    </lineage>
</organism>
<proteinExistence type="inferred from homology"/>
<dbReference type="PANTHER" id="PTHR36699:SF1">
    <property type="entry name" value="L,D-TRANSPEPTIDASE YAFK-RELATED"/>
    <property type="match status" value="1"/>
</dbReference>
<evidence type="ECO:0000256" key="6">
    <source>
        <dbReference type="ARBA" id="ARBA00023316"/>
    </source>
</evidence>
<dbReference type="CDD" id="cd16913">
    <property type="entry name" value="YkuD_like"/>
    <property type="match status" value="1"/>
</dbReference>
<evidence type="ECO:0000256" key="1">
    <source>
        <dbReference type="ARBA" id="ARBA00004752"/>
    </source>
</evidence>
<dbReference type="PANTHER" id="PTHR36699">
    <property type="entry name" value="LD-TRANSPEPTIDASE"/>
    <property type="match status" value="1"/>
</dbReference>
<keyword evidence="6 7" id="KW-0961">Cell wall biogenesis/degradation</keyword>
<dbReference type="PROSITE" id="PS52029">
    <property type="entry name" value="LD_TPASE"/>
    <property type="match status" value="1"/>
</dbReference>
<dbReference type="Pfam" id="PF03734">
    <property type="entry name" value="YkuD"/>
    <property type="match status" value="1"/>
</dbReference>
<dbReference type="EMBL" id="JAQOUE010000001">
    <property type="protein sequence ID" value="MDT7041734.1"/>
    <property type="molecule type" value="Genomic_DNA"/>
</dbReference>
<gene>
    <name evidence="9" type="ORF">PPG34_05180</name>
</gene>
<dbReference type="SUPFAM" id="SSF141523">
    <property type="entry name" value="L,D-transpeptidase catalytic domain-like"/>
    <property type="match status" value="1"/>
</dbReference>
<evidence type="ECO:0000256" key="3">
    <source>
        <dbReference type="ARBA" id="ARBA00022679"/>
    </source>
</evidence>
<feature type="domain" description="L,D-TPase catalytic" evidence="8">
    <location>
        <begin position="230"/>
        <end position="367"/>
    </location>
</feature>
<evidence type="ECO:0000313" key="10">
    <source>
        <dbReference type="Proteomes" id="UP001250932"/>
    </source>
</evidence>
<comment type="pathway">
    <text evidence="1 7">Cell wall biogenesis; peptidoglycan biosynthesis.</text>
</comment>
<evidence type="ECO:0000256" key="7">
    <source>
        <dbReference type="PROSITE-ProRule" id="PRU01373"/>
    </source>
</evidence>
<dbReference type="InterPro" id="IPR005490">
    <property type="entry name" value="LD_TPept_cat_dom"/>
</dbReference>
<dbReference type="Gene3D" id="2.40.440.10">
    <property type="entry name" value="L,D-transpeptidase catalytic domain-like"/>
    <property type="match status" value="1"/>
</dbReference>
<keyword evidence="4 7" id="KW-0133">Cell shape</keyword>
<dbReference type="Proteomes" id="UP001250932">
    <property type="component" value="Unassembled WGS sequence"/>
</dbReference>
<comment type="caution">
    <text evidence="9">The sequence shown here is derived from an EMBL/GenBank/DDBJ whole genome shotgun (WGS) entry which is preliminary data.</text>
</comment>
<accession>A0ABU3K5P2</accession>
<feature type="active site" description="Nucleophile" evidence="7">
    <location>
        <position position="343"/>
    </location>
</feature>
<keyword evidence="3" id="KW-0808">Transferase</keyword>